<gene>
    <name evidence="2" type="ORF">QBC38DRAFT_505179</name>
</gene>
<feature type="compositionally biased region" description="Pro residues" evidence="1">
    <location>
        <begin position="1"/>
        <end position="12"/>
    </location>
</feature>
<evidence type="ECO:0000313" key="3">
    <source>
        <dbReference type="Proteomes" id="UP001301958"/>
    </source>
</evidence>
<proteinExistence type="predicted"/>
<evidence type="ECO:0000256" key="1">
    <source>
        <dbReference type="SAM" id="MobiDB-lite"/>
    </source>
</evidence>
<feature type="compositionally biased region" description="Low complexity" evidence="1">
    <location>
        <begin position="13"/>
        <end position="26"/>
    </location>
</feature>
<reference evidence="2" key="2">
    <citation type="submission" date="2023-05" db="EMBL/GenBank/DDBJ databases">
        <authorList>
            <consortium name="Lawrence Berkeley National Laboratory"/>
            <person name="Steindorff A."/>
            <person name="Hensen N."/>
            <person name="Bonometti L."/>
            <person name="Westerberg I."/>
            <person name="Brannstrom I.O."/>
            <person name="Guillou S."/>
            <person name="Cros-Aarteil S."/>
            <person name="Calhoun S."/>
            <person name="Haridas S."/>
            <person name="Kuo A."/>
            <person name="Mondo S."/>
            <person name="Pangilinan J."/>
            <person name="Riley R."/>
            <person name="Labutti K."/>
            <person name="Andreopoulos B."/>
            <person name="Lipzen A."/>
            <person name="Chen C."/>
            <person name="Yanf M."/>
            <person name="Daum C."/>
            <person name="Ng V."/>
            <person name="Clum A."/>
            <person name="Ohm R."/>
            <person name="Martin F."/>
            <person name="Silar P."/>
            <person name="Natvig D."/>
            <person name="Lalanne C."/>
            <person name="Gautier V."/>
            <person name="Ament-Velasquez S.L."/>
            <person name="Kruys A."/>
            <person name="Hutchinson M.I."/>
            <person name="Powell A.J."/>
            <person name="Barry K."/>
            <person name="Miller A.N."/>
            <person name="Grigoriev I.V."/>
            <person name="Debuchy R."/>
            <person name="Gladieux P."/>
            <person name="Thoren M.H."/>
            <person name="Johannesson H."/>
        </authorList>
    </citation>
    <scope>NUCLEOTIDE SEQUENCE</scope>
    <source>
        <strain evidence="2">CBS 990.96</strain>
    </source>
</reference>
<organism evidence="2 3">
    <name type="scientific">Podospora fimiseda</name>
    <dbReference type="NCBI Taxonomy" id="252190"/>
    <lineage>
        <taxon>Eukaryota</taxon>
        <taxon>Fungi</taxon>
        <taxon>Dikarya</taxon>
        <taxon>Ascomycota</taxon>
        <taxon>Pezizomycotina</taxon>
        <taxon>Sordariomycetes</taxon>
        <taxon>Sordariomycetidae</taxon>
        <taxon>Sordariales</taxon>
        <taxon>Podosporaceae</taxon>
        <taxon>Podospora</taxon>
    </lineage>
</organism>
<name>A0AAN6YRI5_9PEZI</name>
<reference evidence="2" key="1">
    <citation type="journal article" date="2023" name="Mol. Phylogenet. Evol.">
        <title>Genome-scale phylogeny and comparative genomics of the fungal order Sordariales.</title>
        <authorList>
            <person name="Hensen N."/>
            <person name="Bonometti L."/>
            <person name="Westerberg I."/>
            <person name="Brannstrom I.O."/>
            <person name="Guillou S."/>
            <person name="Cros-Aarteil S."/>
            <person name="Calhoun S."/>
            <person name="Haridas S."/>
            <person name="Kuo A."/>
            <person name="Mondo S."/>
            <person name="Pangilinan J."/>
            <person name="Riley R."/>
            <person name="LaButti K."/>
            <person name="Andreopoulos B."/>
            <person name="Lipzen A."/>
            <person name="Chen C."/>
            <person name="Yan M."/>
            <person name="Daum C."/>
            <person name="Ng V."/>
            <person name="Clum A."/>
            <person name="Steindorff A."/>
            <person name="Ohm R.A."/>
            <person name="Martin F."/>
            <person name="Silar P."/>
            <person name="Natvig D.O."/>
            <person name="Lalanne C."/>
            <person name="Gautier V."/>
            <person name="Ament-Velasquez S.L."/>
            <person name="Kruys A."/>
            <person name="Hutchinson M.I."/>
            <person name="Powell A.J."/>
            <person name="Barry K."/>
            <person name="Miller A.N."/>
            <person name="Grigoriev I.V."/>
            <person name="Debuchy R."/>
            <person name="Gladieux P."/>
            <person name="Hiltunen Thoren M."/>
            <person name="Johannesson H."/>
        </authorList>
    </citation>
    <scope>NUCLEOTIDE SEQUENCE</scope>
    <source>
        <strain evidence="2">CBS 990.96</strain>
    </source>
</reference>
<evidence type="ECO:0000313" key="2">
    <source>
        <dbReference type="EMBL" id="KAK4221097.1"/>
    </source>
</evidence>
<dbReference type="InterPro" id="IPR009003">
    <property type="entry name" value="Peptidase_S1_PA"/>
</dbReference>
<comment type="caution">
    <text evidence="2">The sequence shown here is derived from an EMBL/GenBank/DDBJ whole genome shotgun (WGS) entry which is preliminary data.</text>
</comment>
<dbReference type="SUPFAM" id="SSF50494">
    <property type="entry name" value="Trypsin-like serine proteases"/>
    <property type="match status" value="1"/>
</dbReference>
<dbReference type="EMBL" id="MU865586">
    <property type="protein sequence ID" value="KAK4221097.1"/>
    <property type="molecule type" value="Genomic_DNA"/>
</dbReference>
<protein>
    <submittedName>
        <fullName evidence="2">Uncharacterized protein</fullName>
    </submittedName>
</protein>
<feature type="region of interest" description="Disordered" evidence="1">
    <location>
        <begin position="1"/>
        <end position="26"/>
    </location>
</feature>
<accession>A0AAN6YRI5</accession>
<sequence>MPPIPIPIPIPSYRPSSSSFSPPDSGYATLTTTSTQSSLSQLPKSKISIDNASTSSTTIQIIPSCTSPVPGRQDLIAYRMNPEVNVLERYKEILPEIQKILQRFLVSAERNLFGKKKKTKCGPVAVRLMMVGSAYSGGEVKPTIVIFIGGEDKLVKGIEGLMKKEGQILCRPDDGVMPDFEVIVIGEGVRKRSGEVKVVWDREKGWMMRGRERGVVTYCGRRIRFENEEGESSCCTLGGLVKLVGGDGGVRVVGITAGHVLEGLFDDEEEEEEENELFFAGDYTERMPRRAVGQLLYPEIPEYLVDQDVSEFIPARDWALFELDEKTKLKPNILERPGLDWEQHRNGRSNRDEMTVAPSNAFPSQSPIEVAMLTQSNYPRGVKLGVLSHLTGGLMLNPEKGFVEAYLLQLDEGEEIEDGDSGAWVINPVSKEVFGQVVATDYTGDAYIIPLHAIFDEIKENLGVQSVGLPTTADLLNIALRATTITVTEPDSLIVMTARVCSRERHMSDLLTSYYGEPSSLQRRSLLSDRDSGYGSPGSPIRYKPCRELEEWKEDEYGSW</sequence>
<keyword evidence="3" id="KW-1185">Reference proteome</keyword>
<dbReference type="AlphaFoldDB" id="A0AAN6YRI5"/>
<dbReference type="Proteomes" id="UP001301958">
    <property type="component" value="Unassembled WGS sequence"/>
</dbReference>